<keyword evidence="4" id="KW-1185">Reference proteome</keyword>
<sequence length="619" mass="68458">MRAKEKARRRVSYPRSLDSTVNPQDVVSLGKRPLHYVDEPGRHLGPVGKKPCNSQLSTSSGCNDHPHHTLADENSEHCVSHMQLTNGRKRKASEVYGMPVVPLCQRQMVLCESTNSDYNDCYATDSLPATPTKNNCANLTVQSAVTMDTNNVGSYGPTTPMPVDKGKRRLFGCSTDTNYDSQQEQMLPQACFTSVESFSQGPTTSTDSVEDFLCDEWLCEIEGNNVFALNEGYVCPYASSSSAVHDDIGVQSNHAMPLSPSIFLILLSLILIASTLPLGYLMFALFATLMYLSPCQIPTISSHVQASHKFSHKVSYGVRLRPLKIKVTSTLAECNILKTCHLHVPENGRGGRPRQAHSASTSRCRRHIPSNRPTGVRQGPPDTYISMGPCDRQHNGTPQRINKLHPSYLWLHFPLLFIYGEEGYHLCLRLTGTANTDSDGPKKMSMKMYYAYQLYDRQGQKMAEASSIVASPKTTDKEIMTEPEDVSLASLTPSDIGKTIYVKAYRKWTLTNKQGKPTMFCCMFIDHAILPIASAKPSTEDAIVANQIAENESIAASSTAMHDMEQSLPVTPPEHTTTLPSESKAKYGPRKASVRRNLFSEEKESPAPQSQKKPKKNDS</sequence>
<dbReference type="AlphaFoldDB" id="A0A2U1KZ23"/>
<keyword evidence="2" id="KW-1133">Transmembrane helix</keyword>
<protein>
    <submittedName>
        <fullName evidence="3">Uncharacterized protein</fullName>
    </submittedName>
</protein>
<dbReference type="OrthoDB" id="10051381at2759"/>
<gene>
    <name evidence="3" type="ORF">CTI12_AA548580</name>
</gene>
<accession>A0A2U1KZ23</accession>
<dbReference type="Proteomes" id="UP000245207">
    <property type="component" value="Unassembled WGS sequence"/>
</dbReference>
<dbReference type="EMBL" id="PKPP01012678">
    <property type="protein sequence ID" value="PWA42012.1"/>
    <property type="molecule type" value="Genomic_DNA"/>
</dbReference>
<evidence type="ECO:0000256" key="1">
    <source>
        <dbReference type="SAM" id="MobiDB-lite"/>
    </source>
</evidence>
<dbReference type="PANTHER" id="PTHR45786:SF74">
    <property type="entry name" value="ATP-DEPENDENT DNA HELICASE"/>
    <property type="match status" value="1"/>
</dbReference>
<feature type="region of interest" description="Disordered" evidence="1">
    <location>
        <begin position="39"/>
        <end position="67"/>
    </location>
</feature>
<evidence type="ECO:0000256" key="2">
    <source>
        <dbReference type="SAM" id="Phobius"/>
    </source>
</evidence>
<feature type="region of interest" description="Disordered" evidence="1">
    <location>
        <begin position="558"/>
        <end position="619"/>
    </location>
</feature>
<feature type="transmembrane region" description="Helical" evidence="2">
    <location>
        <begin position="262"/>
        <end position="292"/>
    </location>
</feature>
<dbReference type="PANTHER" id="PTHR45786">
    <property type="entry name" value="DNA BINDING PROTEIN-LIKE"/>
    <property type="match status" value="1"/>
</dbReference>
<keyword evidence="2" id="KW-0812">Transmembrane</keyword>
<feature type="region of interest" description="Disordered" evidence="1">
    <location>
        <begin position="347"/>
        <end position="389"/>
    </location>
</feature>
<comment type="caution">
    <text evidence="3">The sequence shown here is derived from an EMBL/GenBank/DDBJ whole genome shotgun (WGS) entry which is preliminary data.</text>
</comment>
<name>A0A2U1KZ23_ARTAN</name>
<evidence type="ECO:0000313" key="4">
    <source>
        <dbReference type="Proteomes" id="UP000245207"/>
    </source>
</evidence>
<reference evidence="3 4" key="1">
    <citation type="journal article" date="2018" name="Mol. Plant">
        <title>The genome of Artemisia annua provides insight into the evolution of Asteraceae family and artemisinin biosynthesis.</title>
        <authorList>
            <person name="Shen Q."/>
            <person name="Zhang L."/>
            <person name="Liao Z."/>
            <person name="Wang S."/>
            <person name="Yan T."/>
            <person name="Shi P."/>
            <person name="Liu M."/>
            <person name="Fu X."/>
            <person name="Pan Q."/>
            <person name="Wang Y."/>
            <person name="Lv Z."/>
            <person name="Lu X."/>
            <person name="Zhang F."/>
            <person name="Jiang W."/>
            <person name="Ma Y."/>
            <person name="Chen M."/>
            <person name="Hao X."/>
            <person name="Li L."/>
            <person name="Tang Y."/>
            <person name="Lv G."/>
            <person name="Zhou Y."/>
            <person name="Sun X."/>
            <person name="Brodelius P.E."/>
            <person name="Rose J.K.C."/>
            <person name="Tang K."/>
        </authorList>
    </citation>
    <scope>NUCLEOTIDE SEQUENCE [LARGE SCALE GENOMIC DNA]</scope>
    <source>
        <strain evidence="4">cv. Huhao1</strain>
        <tissue evidence="3">Leaf</tissue>
    </source>
</reference>
<organism evidence="3 4">
    <name type="scientific">Artemisia annua</name>
    <name type="common">Sweet wormwood</name>
    <dbReference type="NCBI Taxonomy" id="35608"/>
    <lineage>
        <taxon>Eukaryota</taxon>
        <taxon>Viridiplantae</taxon>
        <taxon>Streptophyta</taxon>
        <taxon>Embryophyta</taxon>
        <taxon>Tracheophyta</taxon>
        <taxon>Spermatophyta</taxon>
        <taxon>Magnoliopsida</taxon>
        <taxon>eudicotyledons</taxon>
        <taxon>Gunneridae</taxon>
        <taxon>Pentapetalae</taxon>
        <taxon>asterids</taxon>
        <taxon>campanulids</taxon>
        <taxon>Asterales</taxon>
        <taxon>Asteraceae</taxon>
        <taxon>Asteroideae</taxon>
        <taxon>Anthemideae</taxon>
        <taxon>Artemisiinae</taxon>
        <taxon>Artemisia</taxon>
    </lineage>
</organism>
<feature type="compositionally biased region" description="Polar residues" evidence="1">
    <location>
        <begin position="52"/>
        <end position="62"/>
    </location>
</feature>
<proteinExistence type="predicted"/>
<evidence type="ECO:0000313" key="3">
    <source>
        <dbReference type="EMBL" id="PWA42012.1"/>
    </source>
</evidence>
<keyword evidence="2" id="KW-0472">Membrane</keyword>